<dbReference type="Proteomes" id="UP000264445">
    <property type="component" value="Unassembled WGS sequence"/>
</dbReference>
<dbReference type="AlphaFoldDB" id="A0A117KW64"/>
<evidence type="ECO:0000313" key="4">
    <source>
        <dbReference type="EMBL" id="HBT48912.1"/>
    </source>
</evidence>
<proteinExistence type="inferred from homology"/>
<comment type="similarity">
    <text evidence="1">Belongs to the short-chain dehydrogenases/reductases (SDR) family.</text>
</comment>
<protein>
    <submittedName>
        <fullName evidence="4">Dehydrogenase</fullName>
    </submittedName>
</protein>
<dbReference type="InterPro" id="IPR036291">
    <property type="entry name" value="NAD(P)-bd_dom_sf"/>
</dbReference>
<gene>
    <name evidence="4" type="ORF">DEA61_03475</name>
</gene>
<sequence length="262" mass="28094">MDLGLKDKVSFVMAGSKGLGKAVALGFAKEGANVAIMSRNSENLKKAQEEIKSITGKEVLTIVGDATSKEDIEKAVKETVSKFGTIHILFANAGGPPAGGFFDVSPEDYLKAVELNLMSTIYAVYAVKNYMINQKWGRIIASTSISVKQPLDNLILSNVSRMGVISFIKSVSNALAPFGITANAVAPGYTMTERIENLLKARVEKEGITFEEAQKSMITDIPMKRLGTVEEFASTVLFLASEKASYITGVVLPIDGGFIKGL</sequence>
<accession>A0A117KW64</accession>
<dbReference type="CDD" id="cd05344">
    <property type="entry name" value="BKR_like_SDR_like"/>
    <property type="match status" value="1"/>
</dbReference>
<evidence type="ECO:0000256" key="3">
    <source>
        <dbReference type="ARBA" id="ARBA00023221"/>
    </source>
</evidence>
<dbReference type="Gene3D" id="3.40.50.720">
    <property type="entry name" value="NAD(P)-binding Rossmann-like Domain"/>
    <property type="match status" value="1"/>
</dbReference>
<keyword evidence="2" id="KW-0560">Oxidoreductase</keyword>
<dbReference type="FunFam" id="3.40.50.720:FF:000084">
    <property type="entry name" value="Short-chain dehydrogenase reductase"/>
    <property type="match status" value="1"/>
</dbReference>
<dbReference type="GO" id="GO:0016491">
    <property type="term" value="F:oxidoreductase activity"/>
    <property type="evidence" value="ECO:0007669"/>
    <property type="project" value="UniProtKB-KW"/>
</dbReference>
<organism evidence="4 5">
    <name type="scientific">Caldanaerobacter subterraneus</name>
    <dbReference type="NCBI Taxonomy" id="911092"/>
    <lineage>
        <taxon>Bacteria</taxon>
        <taxon>Bacillati</taxon>
        <taxon>Bacillota</taxon>
        <taxon>Clostridia</taxon>
        <taxon>Thermoanaerobacterales</taxon>
        <taxon>Thermoanaerobacteraceae</taxon>
        <taxon>Caldanaerobacter</taxon>
    </lineage>
</organism>
<dbReference type="SUPFAM" id="SSF51735">
    <property type="entry name" value="NAD(P)-binding Rossmann-fold domains"/>
    <property type="match status" value="1"/>
</dbReference>
<dbReference type="PRINTS" id="PR00081">
    <property type="entry name" value="GDHRDH"/>
</dbReference>
<reference evidence="4 5" key="1">
    <citation type="journal article" date="2018" name="Nat. Biotechnol.">
        <title>A standardized bacterial taxonomy based on genome phylogeny substantially revises the tree of life.</title>
        <authorList>
            <person name="Parks D.H."/>
            <person name="Chuvochina M."/>
            <person name="Waite D.W."/>
            <person name="Rinke C."/>
            <person name="Skarshewski A."/>
            <person name="Chaumeil P.A."/>
            <person name="Hugenholtz P."/>
        </authorList>
    </citation>
    <scope>NUCLEOTIDE SEQUENCE [LARGE SCALE GENOMIC DNA]</scope>
    <source>
        <strain evidence="4">UBA12544</strain>
    </source>
</reference>
<dbReference type="Pfam" id="PF13561">
    <property type="entry name" value="adh_short_C2"/>
    <property type="match status" value="1"/>
</dbReference>
<dbReference type="GO" id="GO:0008206">
    <property type="term" value="P:bile acid metabolic process"/>
    <property type="evidence" value="ECO:0007669"/>
    <property type="project" value="UniProtKB-ARBA"/>
</dbReference>
<name>A0A117KW64_9THEO</name>
<dbReference type="EMBL" id="DOLB01000059">
    <property type="protein sequence ID" value="HBT48912.1"/>
    <property type="molecule type" value="Genomic_DNA"/>
</dbReference>
<evidence type="ECO:0000313" key="5">
    <source>
        <dbReference type="Proteomes" id="UP000264445"/>
    </source>
</evidence>
<dbReference type="InterPro" id="IPR002347">
    <property type="entry name" value="SDR_fam"/>
</dbReference>
<dbReference type="RefSeq" id="WP_278428815.1">
    <property type="nucleotide sequence ID" value="NZ_DOLB01000059.1"/>
</dbReference>
<dbReference type="PANTHER" id="PTHR42879">
    <property type="entry name" value="3-OXOACYL-(ACYL-CARRIER-PROTEIN) REDUCTASE"/>
    <property type="match status" value="1"/>
</dbReference>
<keyword evidence="3" id="KW-0753">Steroid metabolism</keyword>
<dbReference type="InterPro" id="IPR050259">
    <property type="entry name" value="SDR"/>
</dbReference>
<comment type="caution">
    <text evidence="4">The sequence shown here is derived from an EMBL/GenBank/DDBJ whole genome shotgun (WGS) entry which is preliminary data.</text>
</comment>
<evidence type="ECO:0000256" key="2">
    <source>
        <dbReference type="ARBA" id="ARBA00023002"/>
    </source>
</evidence>
<dbReference type="PANTHER" id="PTHR42879:SF6">
    <property type="entry name" value="NADPH-DEPENDENT REDUCTASE BACG"/>
    <property type="match status" value="1"/>
</dbReference>
<evidence type="ECO:0000256" key="1">
    <source>
        <dbReference type="ARBA" id="ARBA00006484"/>
    </source>
</evidence>
<keyword evidence="3" id="KW-0443">Lipid metabolism</keyword>